<feature type="compositionally biased region" description="Polar residues" evidence="1">
    <location>
        <begin position="123"/>
        <end position="138"/>
    </location>
</feature>
<accession>A0A165VJA4</accession>
<evidence type="ECO:0000256" key="1">
    <source>
        <dbReference type="SAM" id="MobiDB-lite"/>
    </source>
</evidence>
<feature type="compositionally biased region" description="Basic and acidic residues" evidence="1">
    <location>
        <begin position="1088"/>
        <end position="1106"/>
    </location>
</feature>
<evidence type="ECO:0000313" key="3">
    <source>
        <dbReference type="EMBL" id="KZT29755.1"/>
    </source>
</evidence>
<feature type="compositionally biased region" description="Basic and acidic residues" evidence="1">
    <location>
        <begin position="980"/>
        <end position="995"/>
    </location>
</feature>
<feature type="compositionally biased region" description="Polar residues" evidence="1">
    <location>
        <begin position="1"/>
        <end position="17"/>
    </location>
</feature>
<feature type="compositionally biased region" description="Polar residues" evidence="1">
    <location>
        <begin position="694"/>
        <end position="709"/>
    </location>
</feature>
<feature type="region of interest" description="Disordered" evidence="1">
    <location>
        <begin position="1"/>
        <end position="179"/>
    </location>
</feature>
<dbReference type="OrthoDB" id="5563754at2759"/>
<reference evidence="3 4" key="1">
    <citation type="journal article" date="2016" name="Mol. Biol. Evol.">
        <title>Comparative Genomics of Early-Diverging Mushroom-Forming Fungi Provides Insights into the Origins of Lignocellulose Decay Capabilities.</title>
        <authorList>
            <person name="Nagy L.G."/>
            <person name="Riley R."/>
            <person name="Tritt A."/>
            <person name="Adam C."/>
            <person name="Daum C."/>
            <person name="Floudas D."/>
            <person name="Sun H."/>
            <person name="Yadav J.S."/>
            <person name="Pangilinan J."/>
            <person name="Larsson K.H."/>
            <person name="Matsuura K."/>
            <person name="Barry K."/>
            <person name="Labutti K."/>
            <person name="Kuo R."/>
            <person name="Ohm R.A."/>
            <person name="Bhattacharya S.S."/>
            <person name="Shirouzu T."/>
            <person name="Yoshinaga Y."/>
            <person name="Martin F.M."/>
            <person name="Grigoriev I.V."/>
            <person name="Hibbett D.S."/>
        </authorList>
    </citation>
    <scope>NUCLEOTIDE SEQUENCE [LARGE SCALE GENOMIC DNA]</scope>
    <source>
        <strain evidence="3 4">HHB14362 ss-1</strain>
    </source>
</reference>
<name>A0A165VJA4_9AGAM</name>
<organism evidence="3 4">
    <name type="scientific">Neolentinus lepideus HHB14362 ss-1</name>
    <dbReference type="NCBI Taxonomy" id="1314782"/>
    <lineage>
        <taxon>Eukaryota</taxon>
        <taxon>Fungi</taxon>
        <taxon>Dikarya</taxon>
        <taxon>Basidiomycota</taxon>
        <taxon>Agaricomycotina</taxon>
        <taxon>Agaricomycetes</taxon>
        <taxon>Gloeophyllales</taxon>
        <taxon>Gloeophyllaceae</taxon>
        <taxon>Neolentinus</taxon>
    </lineage>
</organism>
<dbReference type="Proteomes" id="UP000076761">
    <property type="component" value="Unassembled WGS sequence"/>
</dbReference>
<gene>
    <name evidence="3" type="ORF">NEOLEDRAFT_1144853</name>
</gene>
<feature type="compositionally biased region" description="Basic and acidic residues" evidence="1">
    <location>
        <begin position="1035"/>
        <end position="1046"/>
    </location>
</feature>
<feature type="compositionally biased region" description="Polar residues" evidence="1">
    <location>
        <begin position="1230"/>
        <end position="1240"/>
    </location>
</feature>
<feature type="compositionally biased region" description="Pro residues" evidence="1">
    <location>
        <begin position="860"/>
        <end position="869"/>
    </location>
</feature>
<dbReference type="InterPro" id="IPR058155">
    <property type="entry name" value="Skg3/CAF120-like_PH"/>
</dbReference>
<feature type="region of interest" description="Disordered" evidence="1">
    <location>
        <begin position="1530"/>
        <end position="1596"/>
    </location>
</feature>
<dbReference type="STRING" id="1314782.A0A165VJA4"/>
<feature type="compositionally biased region" description="Pro residues" evidence="1">
    <location>
        <begin position="929"/>
        <end position="940"/>
    </location>
</feature>
<proteinExistence type="predicted"/>
<feature type="compositionally biased region" description="Acidic residues" evidence="1">
    <location>
        <begin position="913"/>
        <end position="925"/>
    </location>
</feature>
<feature type="compositionally biased region" description="Low complexity" evidence="1">
    <location>
        <begin position="139"/>
        <end position="162"/>
    </location>
</feature>
<feature type="compositionally biased region" description="Polar residues" evidence="1">
    <location>
        <begin position="1585"/>
        <end position="1596"/>
    </location>
</feature>
<feature type="compositionally biased region" description="Acidic residues" evidence="1">
    <location>
        <begin position="1129"/>
        <end position="1148"/>
    </location>
</feature>
<dbReference type="SUPFAM" id="SSF50729">
    <property type="entry name" value="PH domain-like"/>
    <property type="match status" value="1"/>
</dbReference>
<feature type="compositionally biased region" description="Polar residues" evidence="1">
    <location>
        <begin position="996"/>
        <end position="1006"/>
    </location>
</feature>
<sequence>MASVSSASKTMASTQWENRNRGFVPPSELRQWRQSTIPHEFRQQDNMDQDQPTVPTTPPPMQASTSTPSSPQPAANKPTHNHSRSTSTSFFSFRSRNFSQAQQDAQQPQAAAAIPQPPAPGGSSVSNAPQPPTQTNEFGQQQQQTDGQQGPPQQQQQQQQRPGMRHRTSTAMSQPAPQPLHPEIRSVVQLNLAHTNKVYQWGKLVRRIERQPDGQRPAKDEGWTEVWAQLSGTILSVWDMKEVEEAGRQGREVPPSYINVTDAFVQVLGAVTVPATPTAPAQKYTNVITLNTAGSNLILFSCPSTPALISWASAIRLSSWEKSRLEEIYTAHLIRITLREGINCPTTLVKGRMEGWVRIRVAGQTDWKRLWMVVTAGTGSGRAPDTPSGEGRPESPNAPRKKRMSSLFSREHSPQQEVPIISLHNSPKPRDKKRPALTMQAVSQAFAVYPERPDLISRSTLIKLEGTVGEEEMAGSMRNRQAWLLVMPELEGGNVQAAEMLKWLIAIHDSFELYGRPNAYIQDPRDPLSLMFAYPVGQHKDLLFLDRELAETVDPRDDRTAVVRQRFTQILHERMRTLGPENQARPVTSQQAGGSKMPDTGPRLPPLPEMSTEDSGALPQLPPLSFDSPSSQNAGTHERRILTPITERSVRESVTPTDAQSPPSGHGSGGSVGRRPSANLGGAPPASIPEVPQEQESMSGQPLTMSPAQVNMELEGKRSEDSHSGAPGSRPDSKFSHDYRSKPDDGGLADNAVRAPTSPASGRVSLSMSSRPTSPPVPAKSPVKTTLPALPSPSTDTTSPMRGVPTRTPSPPHSVLTSPYSAIHESPIRRFPDSDSIESFQRSRISRDYQALPSPNREQPVPPPPPLPAKPSSVTNHNNDNLLADAGAALFYMQQIQQDGVPTKSAQPPAPSSDDDESDYGDDSDQSPIHPPPTSPPPPRFTEMRRGETQSGSSSPSLGTRASIARRPSGARAPTTSRRLVPDRRSSSPQRRVEESQPQSSATSMAYSEPAVATSSMHSGFDGPDADALAALSFLEREELPEELPKQQHPLPPPPPQFDEPTERAPSPHASSDGASQYRSSFAPSKSAMERKAKSQAKEAAHEVAVHRPGRVNGRQKGKARDRGVWNDSSEEEEDEEEDDDDDEDVGSDAEPPASVSSRANLPAPAGSSSGHSAQPVTSRIPSGPLAQTSAQSQARPSRHLPQTPAGARPLNETEDYHSTAPRPPRMMSDNYSRAQTQYDDGSRTHSPHPRHQADLPPPPQPGAARQNVWSQVLEPGAKHGGPPPALGQQRDTFVQIEPPSATMTKAFAPQGLLSAGLAEKEDRSAKKQEELAREMGASLINVPNKPPPPQTGLLGAISAHERERKREGGFGAALTEREREKRLAEERQRKLDEFQRQQLEQMSQFGGQFPYNPVMGSPMMSPMMMGMNPMMTGYMGYPGMMPNPGMMQGYGNPHMFAAQQAAQAYQQAMMAFSNAGSQHGGEGGGSPPALTPMMTGGSMAFDPRMSMMGMPMMGMPPMGMGVGMQMTGGSAFDPRFSQFDAGLRPPGPGDFGAGPKFSPQGSANGSPSGPRPIDPGDEPPRMSANASPKPSTPKS</sequence>
<feature type="compositionally biased region" description="Basic and acidic residues" evidence="1">
    <location>
        <begin position="714"/>
        <end position="723"/>
    </location>
</feature>
<protein>
    <recommendedName>
        <fullName evidence="2">Skg3/CAF120-like PH-like domain-containing protein</fullName>
    </recommendedName>
</protein>
<feature type="compositionally biased region" description="Basic residues" evidence="1">
    <location>
        <begin position="1108"/>
        <end position="1118"/>
    </location>
</feature>
<feature type="compositionally biased region" description="Polar residues" evidence="1">
    <location>
        <begin position="949"/>
        <end position="960"/>
    </location>
</feature>
<feature type="compositionally biased region" description="Polar residues" evidence="1">
    <location>
        <begin position="758"/>
        <end position="772"/>
    </location>
</feature>
<feature type="compositionally biased region" description="Low complexity" evidence="1">
    <location>
        <begin position="84"/>
        <end position="114"/>
    </location>
</feature>
<feature type="compositionally biased region" description="Polar residues" evidence="1">
    <location>
        <begin position="1069"/>
        <end position="1084"/>
    </location>
</feature>
<dbReference type="EMBL" id="KV425553">
    <property type="protein sequence ID" value="KZT29755.1"/>
    <property type="molecule type" value="Genomic_DNA"/>
</dbReference>
<evidence type="ECO:0000313" key="4">
    <source>
        <dbReference type="Proteomes" id="UP000076761"/>
    </source>
</evidence>
<evidence type="ECO:0000259" key="2">
    <source>
        <dbReference type="Pfam" id="PF25381"/>
    </source>
</evidence>
<dbReference type="Pfam" id="PF25381">
    <property type="entry name" value="PH_26"/>
    <property type="match status" value="1"/>
</dbReference>
<feature type="compositionally biased region" description="Low complexity" evidence="1">
    <location>
        <begin position="62"/>
        <end position="75"/>
    </location>
</feature>
<feature type="region of interest" description="Disordered" evidence="1">
    <location>
        <begin position="378"/>
        <end position="435"/>
    </location>
</feature>
<feature type="region of interest" description="Disordered" evidence="1">
    <location>
        <begin position="893"/>
        <end position="1290"/>
    </location>
</feature>
<dbReference type="InterPro" id="IPR011993">
    <property type="entry name" value="PH-like_dom_sf"/>
</dbReference>
<feature type="domain" description="Skg3/CAF120-like PH-like" evidence="2">
    <location>
        <begin position="350"/>
        <end position="532"/>
    </location>
</feature>
<keyword evidence="4" id="KW-1185">Reference proteome</keyword>
<dbReference type="Gene3D" id="2.30.29.30">
    <property type="entry name" value="Pleckstrin-homology domain (PH domain)/Phosphotyrosine-binding domain (PTB)"/>
    <property type="match status" value="1"/>
</dbReference>
<feature type="compositionally biased region" description="Basic and acidic residues" evidence="1">
    <location>
        <begin position="731"/>
        <end position="745"/>
    </location>
</feature>
<feature type="compositionally biased region" description="Polar residues" evidence="1">
    <location>
        <begin position="1175"/>
        <end position="1196"/>
    </location>
</feature>
<feature type="region of interest" description="Disordered" evidence="1">
    <location>
        <begin position="573"/>
        <end position="881"/>
    </location>
</feature>
<dbReference type="InParanoid" id="A0A165VJA4"/>
<feature type="compositionally biased region" description="Low complexity" evidence="1">
    <location>
        <begin position="1163"/>
        <end position="1174"/>
    </location>
</feature>